<dbReference type="Gene3D" id="1.25.40.620">
    <property type="match status" value="1"/>
</dbReference>
<name>A0ABV0KGZ7_9CYAN</name>
<dbReference type="InterPro" id="IPR016024">
    <property type="entry name" value="ARM-type_fold"/>
</dbReference>
<evidence type="ECO:0000259" key="1">
    <source>
        <dbReference type="Pfam" id="PF05419"/>
    </source>
</evidence>
<evidence type="ECO:0000313" key="3">
    <source>
        <dbReference type="EMBL" id="MEP1058321.1"/>
    </source>
</evidence>
<accession>A0ABV0KGZ7</accession>
<dbReference type="InterPro" id="IPR037215">
    <property type="entry name" value="GUN4-like_sf"/>
</dbReference>
<dbReference type="InterPro" id="IPR008629">
    <property type="entry name" value="GUN4-like"/>
</dbReference>
<dbReference type="Pfam" id="PF16416">
    <property type="entry name" value="GUN4_N"/>
    <property type="match status" value="1"/>
</dbReference>
<reference evidence="3 4" key="1">
    <citation type="submission" date="2022-04" db="EMBL/GenBank/DDBJ databases">
        <title>Positive selection, recombination, and allopatry shape intraspecific diversity of widespread and dominant cyanobacteria.</title>
        <authorList>
            <person name="Wei J."/>
            <person name="Shu W."/>
            <person name="Hu C."/>
        </authorList>
    </citation>
    <scope>NUCLEOTIDE SEQUENCE [LARGE SCALE GENOMIC DNA]</scope>
    <source>
        <strain evidence="3 4">AS-A4</strain>
    </source>
</reference>
<dbReference type="PANTHER" id="PTHR34800">
    <property type="entry name" value="TETRAPYRROLE-BINDING PROTEIN, CHLOROPLASTIC"/>
    <property type="match status" value="1"/>
</dbReference>
<dbReference type="RefSeq" id="WP_199305593.1">
    <property type="nucleotide sequence ID" value="NZ_JAMPLM010000004.1"/>
</dbReference>
<gene>
    <name evidence="3" type="ORF">NDI38_07705</name>
</gene>
<dbReference type="InterPro" id="IPR032192">
    <property type="entry name" value="GUN4_N"/>
</dbReference>
<dbReference type="Pfam" id="PF05419">
    <property type="entry name" value="GUN4"/>
    <property type="match status" value="1"/>
</dbReference>
<feature type="domain" description="GUN4-like" evidence="1">
    <location>
        <begin position="124"/>
        <end position="263"/>
    </location>
</feature>
<dbReference type="Gene3D" id="1.10.10.1770">
    <property type="entry name" value="Gun4-like"/>
    <property type="match status" value="1"/>
</dbReference>
<keyword evidence="4" id="KW-1185">Reference proteome</keyword>
<evidence type="ECO:0000259" key="2">
    <source>
        <dbReference type="Pfam" id="PF16416"/>
    </source>
</evidence>
<comment type="caution">
    <text evidence="3">The sequence shown here is derived from an EMBL/GenBank/DDBJ whole genome shotgun (WGS) entry which is preliminary data.</text>
</comment>
<dbReference type="SUPFAM" id="SSF48371">
    <property type="entry name" value="ARM repeat"/>
    <property type="match status" value="1"/>
</dbReference>
<dbReference type="EMBL" id="JAMPLM010000004">
    <property type="protein sequence ID" value="MEP1058321.1"/>
    <property type="molecule type" value="Genomic_DNA"/>
</dbReference>
<proteinExistence type="predicted"/>
<organism evidence="3 4">
    <name type="scientific">Stenomitos frigidus AS-A4</name>
    <dbReference type="NCBI Taxonomy" id="2933935"/>
    <lineage>
        <taxon>Bacteria</taxon>
        <taxon>Bacillati</taxon>
        <taxon>Cyanobacteriota</taxon>
        <taxon>Cyanophyceae</taxon>
        <taxon>Leptolyngbyales</taxon>
        <taxon>Leptolyngbyaceae</taxon>
        <taxon>Stenomitos</taxon>
    </lineage>
</organism>
<dbReference type="PANTHER" id="PTHR34800:SF1">
    <property type="entry name" value="TETRAPYRROLE-BINDING PROTEIN, CHLOROPLASTIC"/>
    <property type="match status" value="1"/>
</dbReference>
<feature type="domain" description="GUN4 N-terminal ARM-like repeat" evidence="2">
    <location>
        <begin position="11"/>
        <end position="63"/>
    </location>
</feature>
<evidence type="ECO:0000313" key="4">
    <source>
        <dbReference type="Proteomes" id="UP001476950"/>
    </source>
</evidence>
<protein>
    <submittedName>
        <fullName evidence="3">GUN4 domain-containing protein</fullName>
    </submittedName>
</protein>
<sequence length="266" mass="28979">MANSTGNLIAMSVTDNADSANALYLQLKAASVKNQVQIVRDLGAVGEAGLDALMRFLAEYQQTTVAAPAATSDATSKASENKASENTVLPLVGTIYQVLFSSGSAAATVFLQTHFPQGVVPLRSAAEVDYAPLQQLLAEQNFQAADQLTLQKMCEVVGAAAVQRKWLYFTEIERFPIADLQTLNALWLAHSEGRFGFSVQRELWLSVGKDWDQLWSKIGWRSGNLWTRYPQGFTWALSAPKGHLPLSNQLRGVRGIASLLAHPAWS</sequence>
<dbReference type="CDD" id="cd16383">
    <property type="entry name" value="GUN4"/>
    <property type="match status" value="1"/>
</dbReference>
<dbReference type="SUPFAM" id="SSF140869">
    <property type="entry name" value="GUN4-like"/>
    <property type="match status" value="1"/>
</dbReference>
<dbReference type="Proteomes" id="UP001476950">
    <property type="component" value="Unassembled WGS sequence"/>
</dbReference>